<dbReference type="GO" id="GO:0006147">
    <property type="term" value="P:guanine catabolic process"/>
    <property type="evidence" value="ECO:0007669"/>
    <property type="project" value="UniProtKB-UniRule"/>
</dbReference>
<evidence type="ECO:0000313" key="10">
    <source>
        <dbReference type="EMBL" id="RJF94944.1"/>
    </source>
</evidence>
<evidence type="ECO:0000256" key="6">
    <source>
        <dbReference type="ARBA" id="ARBA00022833"/>
    </source>
</evidence>
<evidence type="ECO:0000256" key="8">
    <source>
        <dbReference type="RuleBase" id="RU366009"/>
    </source>
</evidence>
<dbReference type="Gene3D" id="2.30.40.10">
    <property type="entry name" value="Urease, subunit C, domain 1"/>
    <property type="match status" value="1"/>
</dbReference>
<proteinExistence type="inferred from homology"/>
<dbReference type="PANTHER" id="PTHR11271:SF6">
    <property type="entry name" value="GUANINE DEAMINASE"/>
    <property type="match status" value="1"/>
</dbReference>
<organism evidence="10 11">
    <name type="scientific">Oleomonas cavernae</name>
    <dbReference type="NCBI Taxonomy" id="2320859"/>
    <lineage>
        <taxon>Bacteria</taxon>
        <taxon>Pseudomonadati</taxon>
        <taxon>Pseudomonadota</taxon>
        <taxon>Alphaproteobacteria</taxon>
        <taxon>Acetobacterales</taxon>
        <taxon>Acetobacteraceae</taxon>
        <taxon>Oleomonas</taxon>
    </lineage>
</organism>
<feature type="domain" description="Amidohydrolase-related" evidence="9">
    <location>
        <begin position="69"/>
        <end position="429"/>
    </location>
</feature>
<evidence type="ECO:0000256" key="5">
    <source>
        <dbReference type="ARBA" id="ARBA00022801"/>
    </source>
</evidence>
<dbReference type="InterPro" id="IPR014311">
    <property type="entry name" value="Guanine_deaminase"/>
</dbReference>
<dbReference type="Gene3D" id="3.20.20.140">
    <property type="entry name" value="Metal-dependent hydrolases"/>
    <property type="match status" value="1"/>
</dbReference>
<dbReference type="RefSeq" id="WP_119776028.1">
    <property type="nucleotide sequence ID" value="NZ_QYUK01000008.1"/>
</dbReference>
<dbReference type="Pfam" id="PF01979">
    <property type="entry name" value="Amidohydro_1"/>
    <property type="match status" value="1"/>
</dbReference>
<dbReference type="InterPro" id="IPR006680">
    <property type="entry name" value="Amidohydro-rel"/>
</dbReference>
<dbReference type="GO" id="GO:0008892">
    <property type="term" value="F:guanine deaminase activity"/>
    <property type="evidence" value="ECO:0007669"/>
    <property type="project" value="UniProtKB-UniRule"/>
</dbReference>
<sequence>MTTSSPRRALRGRLLDFVADPAVAGADALRYVRDGILVVEDGRITARGEAAALLPGLACPIDDHTGKLILPGLIDLHIHYPQSRVIAAFGTQLMDWLERYTFPEESRLADPDHAKWQADFFLDELLANGTTTAMVYSTVHTGAAEAFFEASAARNTRMIAGKSMMDRNAPPWLMDTAQGSYDAAKYLIQRWHGSGRQLYAVTPRFALTSSDAQLELAAALMQEFPGVYLQTHLSENDKEIELVRQTYPWARHYTHVYERFGITGPRSLFGHSIHLDDDEVRILAETGSIAVFCPTSNTFLGSGLFDRDRLAAGGVRLGLATDVGGGTSYSMLATAGEAYKVLQLRRQTLRPLDAFHMMTRGNAAALSLTDKIGTLDVGSEADVVVLDARATPAMAHRMTAVEDDLEQELFVLMIMGDDRNVAATYVAGHQRKRPG</sequence>
<comment type="pathway">
    <text evidence="1 8">Purine metabolism; guanine degradation; xanthine from guanine: step 1/1.</text>
</comment>
<dbReference type="NCBIfam" id="TIGR02967">
    <property type="entry name" value="guan_deamin"/>
    <property type="match status" value="1"/>
</dbReference>
<evidence type="ECO:0000256" key="7">
    <source>
        <dbReference type="NCBIfam" id="TIGR02967"/>
    </source>
</evidence>
<keyword evidence="11" id="KW-1185">Reference proteome</keyword>
<evidence type="ECO:0000256" key="2">
    <source>
        <dbReference type="ARBA" id="ARBA00006745"/>
    </source>
</evidence>
<dbReference type="FunFam" id="3.20.20.140:FF:000022">
    <property type="entry name" value="Guanine deaminase"/>
    <property type="match status" value="1"/>
</dbReference>
<comment type="cofactor">
    <cofactor evidence="8">
        <name>Zn(2+)</name>
        <dbReference type="ChEBI" id="CHEBI:29105"/>
    </cofactor>
    <text evidence="8">Binds 1 zinc ion per subunit.</text>
</comment>
<dbReference type="SUPFAM" id="SSF51556">
    <property type="entry name" value="Metallo-dependent hydrolases"/>
    <property type="match status" value="1"/>
</dbReference>
<comment type="catalytic activity">
    <reaction evidence="8">
        <text>guanine + H2O + H(+) = xanthine + NH4(+)</text>
        <dbReference type="Rhea" id="RHEA:14665"/>
        <dbReference type="ChEBI" id="CHEBI:15377"/>
        <dbReference type="ChEBI" id="CHEBI:15378"/>
        <dbReference type="ChEBI" id="CHEBI:16235"/>
        <dbReference type="ChEBI" id="CHEBI:17712"/>
        <dbReference type="ChEBI" id="CHEBI:28938"/>
        <dbReference type="EC" id="3.5.4.3"/>
    </reaction>
</comment>
<evidence type="ECO:0000256" key="4">
    <source>
        <dbReference type="ARBA" id="ARBA00022723"/>
    </source>
</evidence>
<dbReference type="Proteomes" id="UP000284605">
    <property type="component" value="Unassembled WGS sequence"/>
</dbReference>
<dbReference type="OrthoDB" id="9787621at2"/>
<dbReference type="UniPathway" id="UPA00603">
    <property type="reaction ID" value="UER00660"/>
</dbReference>
<dbReference type="SUPFAM" id="SSF51338">
    <property type="entry name" value="Composite domain of metallo-dependent hydrolases"/>
    <property type="match status" value="1"/>
</dbReference>
<name>A0A418WUI7_9PROT</name>
<evidence type="ECO:0000256" key="1">
    <source>
        <dbReference type="ARBA" id="ARBA00004984"/>
    </source>
</evidence>
<keyword evidence="5 8" id="KW-0378">Hydrolase</keyword>
<reference evidence="10 11" key="1">
    <citation type="submission" date="2018-09" db="EMBL/GenBank/DDBJ databases">
        <authorList>
            <person name="Zhu H."/>
        </authorList>
    </citation>
    <scope>NUCLEOTIDE SEQUENCE [LARGE SCALE GENOMIC DNA]</scope>
    <source>
        <strain evidence="10 11">K1W22B-8</strain>
    </source>
</reference>
<dbReference type="InterPro" id="IPR051607">
    <property type="entry name" value="Metallo-dep_hydrolases"/>
</dbReference>
<dbReference type="AlphaFoldDB" id="A0A418WUI7"/>
<dbReference type="InterPro" id="IPR032466">
    <property type="entry name" value="Metal_Hydrolase"/>
</dbReference>
<evidence type="ECO:0000256" key="3">
    <source>
        <dbReference type="ARBA" id="ARBA00012781"/>
    </source>
</evidence>
<dbReference type="EC" id="3.5.4.3" evidence="3 7"/>
<gene>
    <name evidence="10" type="primary">guaD</name>
    <name evidence="10" type="ORF">D3874_02330</name>
</gene>
<dbReference type="PANTHER" id="PTHR11271">
    <property type="entry name" value="GUANINE DEAMINASE"/>
    <property type="match status" value="1"/>
</dbReference>
<comment type="function">
    <text evidence="8">Catalyzes the hydrolytic deamination of guanine, producing xanthine and ammonia.</text>
</comment>
<evidence type="ECO:0000313" key="11">
    <source>
        <dbReference type="Proteomes" id="UP000284605"/>
    </source>
</evidence>
<dbReference type="GO" id="GO:0005829">
    <property type="term" value="C:cytosol"/>
    <property type="evidence" value="ECO:0007669"/>
    <property type="project" value="TreeGrafter"/>
</dbReference>
<dbReference type="NCBIfam" id="NF006679">
    <property type="entry name" value="PRK09228.1"/>
    <property type="match status" value="1"/>
</dbReference>
<comment type="similarity">
    <text evidence="2 8">Belongs to the metallo-dependent hydrolases superfamily. ATZ/TRZ family.</text>
</comment>
<dbReference type="EMBL" id="QYUK01000008">
    <property type="protein sequence ID" value="RJF94944.1"/>
    <property type="molecule type" value="Genomic_DNA"/>
</dbReference>
<evidence type="ECO:0000259" key="9">
    <source>
        <dbReference type="Pfam" id="PF01979"/>
    </source>
</evidence>
<protein>
    <recommendedName>
        <fullName evidence="3 7">Guanine deaminase</fullName>
        <shortName evidence="8">Guanase</shortName>
        <ecNumber evidence="3 7">3.5.4.3</ecNumber>
    </recommendedName>
    <alternativeName>
        <fullName evidence="8">Guanine aminohydrolase</fullName>
    </alternativeName>
</protein>
<accession>A0A418WUI7</accession>
<keyword evidence="6 8" id="KW-0862">Zinc</keyword>
<dbReference type="InterPro" id="IPR011059">
    <property type="entry name" value="Metal-dep_hydrolase_composite"/>
</dbReference>
<dbReference type="GO" id="GO:0008270">
    <property type="term" value="F:zinc ion binding"/>
    <property type="evidence" value="ECO:0007669"/>
    <property type="project" value="UniProtKB-UniRule"/>
</dbReference>
<comment type="caution">
    <text evidence="10">The sequence shown here is derived from an EMBL/GenBank/DDBJ whole genome shotgun (WGS) entry which is preliminary data.</text>
</comment>
<keyword evidence="4 8" id="KW-0479">Metal-binding</keyword>